<dbReference type="SUPFAM" id="SSF46785">
    <property type="entry name" value="Winged helix' DNA-binding domain"/>
    <property type="match status" value="1"/>
</dbReference>
<dbReference type="RefSeq" id="WP_301141201.1">
    <property type="nucleotide sequence ID" value="NZ_JAUHQA010000001.1"/>
</dbReference>
<proteinExistence type="predicted"/>
<dbReference type="PROSITE" id="PS50995">
    <property type="entry name" value="HTH_MARR_2"/>
    <property type="match status" value="1"/>
</dbReference>
<dbReference type="PANTHER" id="PTHR33164">
    <property type="entry name" value="TRANSCRIPTIONAL REGULATOR, MARR FAMILY"/>
    <property type="match status" value="1"/>
</dbReference>
<comment type="caution">
    <text evidence="2">The sequence shown here is derived from an EMBL/GenBank/DDBJ whole genome shotgun (WGS) entry which is preliminary data.</text>
</comment>
<sequence length="173" mass="19105">MTAEVAPAPSTALPAAEELLWRRFSAVLSTVPASLDEQLRAATGLNHFQYTVLDALSHQEGRRLQLAQIARAHESSLSRLSHSITRLENAGFVERTTCDHDRRASWAVLTDKGAEVVERSRGEYTRIIRSTLLDRVPAEHREALTHLLTALLPTEVAEQCSSLDADLEAQVEA</sequence>
<dbReference type="InterPro" id="IPR036390">
    <property type="entry name" value="WH_DNA-bd_sf"/>
</dbReference>
<dbReference type="Pfam" id="PF12802">
    <property type="entry name" value="MarR_2"/>
    <property type="match status" value="1"/>
</dbReference>
<name>A0ABT8GET5_9MICO</name>
<dbReference type="Proteomes" id="UP001172708">
    <property type="component" value="Unassembled WGS sequence"/>
</dbReference>
<organism evidence="2 3">
    <name type="scientific">Demequina muriae</name>
    <dbReference type="NCBI Taxonomy" id="3051664"/>
    <lineage>
        <taxon>Bacteria</taxon>
        <taxon>Bacillati</taxon>
        <taxon>Actinomycetota</taxon>
        <taxon>Actinomycetes</taxon>
        <taxon>Micrococcales</taxon>
        <taxon>Demequinaceae</taxon>
        <taxon>Demequina</taxon>
    </lineage>
</organism>
<feature type="domain" description="HTH marR-type" evidence="1">
    <location>
        <begin position="17"/>
        <end position="153"/>
    </location>
</feature>
<gene>
    <name evidence="2" type="ORF">QQX02_03300</name>
</gene>
<dbReference type="EMBL" id="JAUHQA010000001">
    <property type="protein sequence ID" value="MDN4479948.1"/>
    <property type="molecule type" value="Genomic_DNA"/>
</dbReference>
<dbReference type="InterPro" id="IPR039422">
    <property type="entry name" value="MarR/SlyA-like"/>
</dbReference>
<dbReference type="PANTHER" id="PTHR33164:SF99">
    <property type="entry name" value="MARR FAMILY REGULATORY PROTEIN"/>
    <property type="match status" value="1"/>
</dbReference>
<accession>A0ABT8GET5</accession>
<dbReference type="SMART" id="SM00347">
    <property type="entry name" value="HTH_MARR"/>
    <property type="match status" value="1"/>
</dbReference>
<keyword evidence="3" id="KW-1185">Reference proteome</keyword>
<dbReference type="InterPro" id="IPR000835">
    <property type="entry name" value="HTH_MarR-typ"/>
</dbReference>
<dbReference type="InterPro" id="IPR036388">
    <property type="entry name" value="WH-like_DNA-bd_sf"/>
</dbReference>
<dbReference type="Gene3D" id="1.10.10.10">
    <property type="entry name" value="Winged helix-like DNA-binding domain superfamily/Winged helix DNA-binding domain"/>
    <property type="match status" value="1"/>
</dbReference>
<reference evidence="2" key="1">
    <citation type="submission" date="2023-06" db="EMBL/GenBank/DDBJ databases">
        <title>Egi l300058.</title>
        <authorList>
            <person name="Gao L."/>
            <person name="Fang B.-Z."/>
            <person name="Li W.-J."/>
        </authorList>
    </citation>
    <scope>NUCLEOTIDE SEQUENCE</scope>
    <source>
        <strain evidence="2">EGI L300058</strain>
    </source>
</reference>
<evidence type="ECO:0000313" key="3">
    <source>
        <dbReference type="Proteomes" id="UP001172708"/>
    </source>
</evidence>
<evidence type="ECO:0000313" key="2">
    <source>
        <dbReference type="EMBL" id="MDN4479948.1"/>
    </source>
</evidence>
<dbReference type="PRINTS" id="PR00598">
    <property type="entry name" value="HTHMARR"/>
</dbReference>
<protein>
    <submittedName>
        <fullName evidence="2">MarR family transcriptional regulator</fullName>
    </submittedName>
</protein>
<evidence type="ECO:0000259" key="1">
    <source>
        <dbReference type="PROSITE" id="PS50995"/>
    </source>
</evidence>